<evidence type="ECO:0000256" key="9">
    <source>
        <dbReference type="SAM" id="Phobius"/>
    </source>
</evidence>
<dbReference type="CDD" id="cd16917">
    <property type="entry name" value="HATPase_UhpB-NarQ-NarX-like"/>
    <property type="match status" value="1"/>
</dbReference>
<dbReference type="InterPro" id="IPR003594">
    <property type="entry name" value="HATPase_dom"/>
</dbReference>
<dbReference type="PANTHER" id="PTHR24421:SF10">
    <property type="entry name" value="NITRATE_NITRITE SENSOR PROTEIN NARQ"/>
    <property type="match status" value="1"/>
</dbReference>
<keyword evidence="6" id="KW-0418">Kinase</keyword>
<comment type="catalytic activity">
    <reaction evidence="1">
        <text>ATP + protein L-histidine = ADP + protein N-phospho-L-histidine.</text>
        <dbReference type="EC" id="2.7.13.3"/>
    </reaction>
</comment>
<evidence type="ECO:0000256" key="1">
    <source>
        <dbReference type="ARBA" id="ARBA00000085"/>
    </source>
</evidence>
<evidence type="ECO:0000259" key="10">
    <source>
        <dbReference type="PROSITE" id="PS50109"/>
    </source>
</evidence>
<dbReference type="PROSITE" id="PS50109">
    <property type="entry name" value="HIS_KIN"/>
    <property type="match status" value="1"/>
</dbReference>
<dbReference type="Pfam" id="PF02518">
    <property type="entry name" value="HATPase_c"/>
    <property type="match status" value="1"/>
</dbReference>
<name>A0A3B0W5I6_9ZZZZ</name>
<dbReference type="InterPro" id="IPR011712">
    <property type="entry name" value="Sig_transdc_His_kin_sub3_dim/P"/>
</dbReference>
<keyword evidence="8" id="KW-0175">Coiled coil</keyword>
<organism evidence="11">
    <name type="scientific">hydrothermal vent metagenome</name>
    <dbReference type="NCBI Taxonomy" id="652676"/>
    <lineage>
        <taxon>unclassified sequences</taxon>
        <taxon>metagenomes</taxon>
        <taxon>ecological metagenomes</taxon>
    </lineage>
</organism>
<dbReference type="GO" id="GO:0000155">
    <property type="term" value="F:phosphorelay sensor kinase activity"/>
    <property type="evidence" value="ECO:0007669"/>
    <property type="project" value="InterPro"/>
</dbReference>
<dbReference type="EC" id="2.7.13.3" evidence="2"/>
<dbReference type="Pfam" id="PF07730">
    <property type="entry name" value="HisKA_3"/>
    <property type="match status" value="1"/>
</dbReference>
<evidence type="ECO:0000256" key="4">
    <source>
        <dbReference type="ARBA" id="ARBA00022679"/>
    </source>
</evidence>
<protein>
    <recommendedName>
        <fullName evidence="2">histidine kinase</fullName>
        <ecNumber evidence="2">2.7.13.3</ecNumber>
    </recommendedName>
</protein>
<evidence type="ECO:0000313" key="11">
    <source>
        <dbReference type="EMBL" id="VAW39876.1"/>
    </source>
</evidence>
<dbReference type="SMART" id="SM00387">
    <property type="entry name" value="HATPase_c"/>
    <property type="match status" value="1"/>
</dbReference>
<dbReference type="EMBL" id="UOEU01000768">
    <property type="protein sequence ID" value="VAW39876.1"/>
    <property type="molecule type" value="Genomic_DNA"/>
</dbReference>
<evidence type="ECO:0000256" key="2">
    <source>
        <dbReference type="ARBA" id="ARBA00012438"/>
    </source>
</evidence>
<evidence type="ECO:0000256" key="6">
    <source>
        <dbReference type="ARBA" id="ARBA00022777"/>
    </source>
</evidence>
<feature type="domain" description="Histidine kinase" evidence="10">
    <location>
        <begin position="208"/>
        <end position="396"/>
    </location>
</feature>
<dbReference type="InterPro" id="IPR050482">
    <property type="entry name" value="Sensor_HK_TwoCompSys"/>
</dbReference>
<evidence type="ECO:0000256" key="5">
    <source>
        <dbReference type="ARBA" id="ARBA00022741"/>
    </source>
</evidence>
<dbReference type="InterPro" id="IPR005467">
    <property type="entry name" value="His_kinase_dom"/>
</dbReference>
<keyword evidence="7" id="KW-0067">ATP-binding</keyword>
<keyword evidence="9" id="KW-0812">Transmembrane</keyword>
<gene>
    <name evidence="11" type="ORF">MNBD_CHLOROFLEXI01-2474</name>
</gene>
<feature type="transmembrane region" description="Helical" evidence="9">
    <location>
        <begin position="43"/>
        <end position="61"/>
    </location>
</feature>
<sequence length="402" mass="44043">MIKFSKPPSNYSFWLLNAAAYLTWLGVLAIALPHIIGSPQRTLLFILFGLFFIGLTVYVFLEERPFLVHLYLLFQLIITWIISSLIPIAAKGSTSTFFFILSAQSMLFLPLIPGLLWIVAFIIVTWFGGVLTFGFITPVGIISTTGGYLFFGTFGAALRQANAARQHTQRLLADLQQAHDQLQAYTSQAQQLAVAEERNRLAREMHDALGHRLTVAVVQLEGAQRLIPTQPDRSATMIEAMRTQLKQALAELRQTVSALRSPNGLPELSDSLETAVSNLVHTFQEATGLSIHLDLPSALPPLPQSHQLALYRAAQESLTNVQRHANAQQAWLTLTTDAEQITLTVSDDGQGFNDEGDGRFGLVGLRERAKQLGGSLQLSSAAQGGAMLRLQLPISSSEVADV</sequence>
<dbReference type="Gene3D" id="3.30.565.10">
    <property type="entry name" value="Histidine kinase-like ATPase, C-terminal domain"/>
    <property type="match status" value="1"/>
</dbReference>
<keyword evidence="9" id="KW-1133">Transmembrane helix</keyword>
<evidence type="ECO:0000256" key="7">
    <source>
        <dbReference type="ARBA" id="ARBA00022840"/>
    </source>
</evidence>
<dbReference type="GO" id="GO:0046983">
    <property type="term" value="F:protein dimerization activity"/>
    <property type="evidence" value="ECO:0007669"/>
    <property type="project" value="InterPro"/>
</dbReference>
<feature type="transmembrane region" description="Helical" evidence="9">
    <location>
        <begin position="67"/>
        <end position="90"/>
    </location>
</feature>
<dbReference type="PANTHER" id="PTHR24421">
    <property type="entry name" value="NITRATE/NITRITE SENSOR PROTEIN NARX-RELATED"/>
    <property type="match status" value="1"/>
</dbReference>
<accession>A0A3B0W5I6</accession>
<dbReference type="GO" id="GO:0016020">
    <property type="term" value="C:membrane"/>
    <property type="evidence" value="ECO:0007669"/>
    <property type="project" value="InterPro"/>
</dbReference>
<feature type="transmembrane region" description="Helical" evidence="9">
    <location>
        <begin position="12"/>
        <end position="31"/>
    </location>
</feature>
<dbReference type="InterPro" id="IPR017205">
    <property type="entry name" value="Sig_transdc_His_kinase_ChrS"/>
</dbReference>
<feature type="coiled-coil region" evidence="8">
    <location>
        <begin position="158"/>
        <end position="195"/>
    </location>
</feature>
<dbReference type="InterPro" id="IPR036890">
    <property type="entry name" value="HATPase_C_sf"/>
</dbReference>
<dbReference type="SUPFAM" id="SSF55874">
    <property type="entry name" value="ATPase domain of HSP90 chaperone/DNA topoisomerase II/histidine kinase"/>
    <property type="match status" value="1"/>
</dbReference>
<keyword evidence="9" id="KW-0472">Membrane</keyword>
<dbReference type="GO" id="GO:0005524">
    <property type="term" value="F:ATP binding"/>
    <property type="evidence" value="ECO:0007669"/>
    <property type="project" value="UniProtKB-KW"/>
</dbReference>
<dbReference type="PIRSF" id="PIRSF037434">
    <property type="entry name" value="STHK_ChrS"/>
    <property type="match status" value="1"/>
</dbReference>
<keyword evidence="5" id="KW-0547">Nucleotide-binding</keyword>
<keyword evidence="3" id="KW-0597">Phosphoprotein</keyword>
<evidence type="ECO:0000256" key="8">
    <source>
        <dbReference type="SAM" id="Coils"/>
    </source>
</evidence>
<feature type="transmembrane region" description="Helical" evidence="9">
    <location>
        <begin position="133"/>
        <end position="158"/>
    </location>
</feature>
<dbReference type="AlphaFoldDB" id="A0A3B0W5I6"/>
<dbReference type="Gene3D" id="1.20.5.1930">
    <property type="match status" value="1"/>
</dbReference>
<evidence type="ECO:0000256" key="3">
    <source>
        <dbReference type="ARBA" id="ARBA00022553"/>
    </source>
</evidence>
<feature type="transmembrane region" description="Helical" evidence="9">
    <location>
        <begin position="97"/>
        <end position="127"/>
    </location>
</feature>
<reference evidence="11" key="1">
    <citation type="submission" date="2018-06" db="EMBL/GenBank/DDBJ databases">
        <authorList>
            <person name="Zhirakovskaya E."/>
        </authorList>
    </citation>
    <scope>NUCLEOTIDE SEQUENCE</scope>
</reference>
<proteinExistence type="predicted"/>
<keyword evidence="4" id="KW-0808">Transferase</keyword>